<protein>
    <submittedName>
        <fullName evidence="1">Uncharacterized protein</fullName>
    </submittedName>
</protein>
<dbReference type="AlphaFoldDB" id="A0A0E9Q8D8"/>
<reference evidence="1" key="2">
    <citation type="journal article" date="2015" name="Fish Shellfish Immunol.">
        <title>Early steps in the European eel (Anguilla anguilla)-Vibrio vulnificus interaction in the gills: Role of the RtxA13 toxin.</title>
        <authorList>
            <person name="Callol A."/>
            <person name="Pajuelo D."/>
            <person name="Ebbesson L."/>
            <person name="Teles M."/>
            <person name="MacKenzie S."/>
            <person name="Amaro C."/>
        </authorList>
    </citation>
    <scope>NUCLEOTIDE SEQUENCE</scope>
</reference>
<name>A0A0E9Q8D8_ANGAN</name>
<accession>A0A0E9Q8D8</accession>
<organism evidence="1">
    <name type="scientific">Anguilla anguilla</name>
    <name type="common">European freshwater eel</name>
    <name type="synonym">Muraena anguilla</name>
    <dbReference type="NCBI Taxonomy" id="7936"/>
    <lineage>
        <taxon>Eukaryota</taxon>
        <taxon>Metazoa</taxon>
        <taxon>Chordata</taxon>
        <taxon>Craniata</taxon>
        <taxon>Vertebrata</taxon>
        <taxon>Euteleostomi</taxon>
        <taxon>Actinopterygii</taxon>
        <taxon>Neopterygii</taxon>
        <taxon>Teleostei</taxon>
        <taxon>Anguilliformes</taxon>
        <taxon>Anguillidae</taxon>
        <taxon>Anguilla</taxon>
    </lineage>
</organism>
<evidence type="ECO:0000313" key="1">
    <source>
        <dbReference type="EMBL" id="JAH12767.1"/>
    </source>
</evidence>
<reference evidence="1" key="1">
    <citation type="submission" date="2014-11" db="EMBL/GenBank/DDBJ databases">
        <authorList>
            <person name="Amaro Gonzalez C."/>
        </authorList>
    </citation>
    <scope>NUCLEOTIDE SEQUENCE</scope>
</reference>
<dbReference type="EMBL" id="GBXM01095810">
    <property type="protein sequence ID" value="JAH12767.1"/>
    <property type="molecule type" value="Transcribed_RNA"/>
</dbReference>
<proteinExistence type="predicted"/>
<sequence>MVFRISTHTVFCSKQQDLDFEVLNFRQYSPRMSLCDSTLLEPLT</sequence>